<keyword evidence="2" id="KW-0342">GTP-binding</keyword>
<dbReference type="PRINTS" id="PR00449">
    <property type="entry name" value="RASTRNSFRMNG"/>
</dbReference>
<dbReference type="GO" id="GO:0007165">
    <property type="term" value="P:signal transduction"/>
    <property type="evidence" value="ECO:0007669"/>
    <property type="project" value="InterPro"/>
</dbReference>
<dbReference type="PROSITE" id="PS51421">
    <property type="entry name" value="RAS"/>
    <property type="match status" value="1"/>
</dbReference>
<dbReference type="InterPro" id="IPR027417">
    <property type="entry name" value="P-loop_NTPase"/>
</dbReference>
<evidence type="ECO:0000256" key="1">
    <source>
        <dbReference type="ARBA" id="ARBA00022741"/>
    </source>
</evidence>
<feature type="region of interest" description="Disordered" evidence="3">
    <location>
        <begin position="230"/>
        <end position="250"/>
    </location>
</feature>
<feature type="compositionally biased region" description="Basic and acidic residues" evidence="3">
    <location>
        <begin position="230"/>
        <end position="244"/>
    </location>
</feature>
<feature type="compositionally biased region" description="Low complexity" evidence="3">
    <location>
        <begin position="35"/>
        <end position="49"/>
    </location>
</feature>
<keyword evidence="5" id="KW-1185">Reference proteome</keyword>
<sequence>MVIDKTVVDPVLSTIAHIKYFIKQRKREKEGNENSTASSSDHHMSSSVNSEPTRQQFLREYKLLLLGPPGSGKWCFIIKLMGYRSCFLDFDEMYSRVEDSHRKQCVIDDEVALLDVWPIYENNTLEPYPGFVDHADGFILMYSIASRKSFEEVSVIYQQIQKAKGGFSCNILLAGNKCDLETEREVSTEEGRALAHSFGAIFFEISAKAHINIDSSVHELVRRIRRPDRPREVRKENDQGERLEATGGRGSSFRAASARIVNHFVKRDN</sequence>
<proteinExistence type="predicted"/>
<dbReference type="SMART" id="SM00173">
    <property type="entry name" value="RAS"/>
    <property type="match status" value="1"/>
</dbReference>
<evidence type="ECO:0000256" key="2">
    <source>
        <dbReference type="ARBA" id="ARBA00023134"/>
    </source>
</evidence>
<dbReference type="GO" id="GO:0005525">
    <property type="term" value="F:GTP binding"/>
    <property type="evidence" value="ECO:0007669"/>
    <property type="project" value="UniProtKB-KW"/>
</dbReference>
<keyword evidence="1" id="KW-0547">Nucleotide-binding</keyword>
<protein>
    <submittedName>
        <fullName evidence="4">Ras GTPase</fullName>
    </submittedName>
</protein>
<dbReference type="SUPFAM" id="SSF52540">
    <property type="entry name" value="P-loop containing nucleoside triphosphate hydrolases"/>
    <property type="match status" value="1"/>
</dbReference>
<dbReference type="Pfam" id="PF00071">
    <property type="entry name" value="Ras"/>
    <property type="match status" value="1"/>
</dbReference>
<dbReference type="PROSITE" id="PS51419">
    <property type="entry name" value="RAB"/>
    <property type="match status" value="1"/>
</dbReference>
<dbReference type="InterPro" id="IPR001806">
    <property type="entry name" value="Small_GTPase"/>
</dbReference>
<dbReference type="SMART" id="SM00175">
    <property type="entry name" value="RAB"/>
    <property type="match status" value="1"/>
</dbReference>
<gene>
    <name evidence="4" type="primary">RAS1_1</name>
    <name evidence="4" type="ORF">TWF506_002326</name>
</gene>
<dbReference type="InterPro" id="IPR020849">
    <property type="entry name" value="Small_GTPase_Ras-type"/>
</dbReference>
<evidence type="ECO:0000256" key="3">
    <source>
        <dbReference type="SAM" id="MobiDB-lite"/>
    </source>
</evidence>
<dbReference type="PANTHER" id="PTHR24070">
    <property type="entry name" value="RAS, DI-RAS, AND RHEB FAMILY MEMBERS OF SMALL GTPASE SUPERFAMILY"/>
    <property type="match status" value="1"/>
</dbReference>
<name>A0AAN8RLA7_9PEZI</name>
<comment type="caution">
    <text evidence="4">The sequence shown here is derived from an EMBL/GenBank/DDBJ whole genome shotgun (WGS) entry which is preliminary data.</text>
</comment>
<reference evidence="4 5" key="1">
    <citation type="submission" date="2019-10" db="EMBL/GenBank/DDBJ databases">
        <authorList>
            <person name="Palmer J.M."/>
        </authorList>
    </citation>
    <scope>NUCLEOTIDE SEQUENCE [LARGE SCALE GENOMIC DNA]</scope>
    <source>
        <strain evidence="4 5">TWF506</strain>
    </source>
</reference>
<evidence type="ECO:0000313" key="5">
    <source>
        <dbReference type="Proteomes" id="UP001307849"/>
    </source>
</evidence>
<dbReference type="Proteomes" id="UP001307849">
    <property type="component" value="Unassembled WGS sequence"/>
</dbReference>
<dbReference type="GO" id="GO:0003924">
    <property type="term" value="F:GTPase activity"/>
    <property type="evidence" value="ECO:0007669"/>
    <property type="project" value="InterPro"/>
</dbReference>
<dbReference type="EMBL" id="JAVHJM010000010">
    <property type="protein sequence ID" value="KAK6504115.1"/>
    <property type="molecule type" value="Genomic_DNA"/>
</dbReference>
<dbReference type="AlphaFoldDB" id="A0AAN8RLA7"/>
<organism evidence="4 5">
    <name type="scientific">Arthrobotrys conoides</name>
    <dbReference type="NCBI Taxonomy" id="74498"/>
    <lineage>
        <taxon>Eukaryota</taxon>
        <taxon>Fungi</taxon>
        <taxon>Dikarya</taxon>
        <taxon>Ascomycota</taxon>
        <taxon>Pezizomycotina</taxon>
        <taxon>Orbiliomycetes</taxon>
        <taxon>Orbiliales</taxon>
        <taxon>Orbiliaceae</taxon>
        <taxon>Arthrobotrys</taxon>
    </lineage>
</organism>
<dbReference type="Gene3D" id="3.40.50.300">
    <property type="entry name" value="P-loop containing nucleotide triphosphate hydrolases"/>
    <property type="match status" value="1"/>
</dbReference>
<evidence type="ECO:0000313" key="4">
    <source>
        <dbReference type="EMBL" id="KAK6504115.1"/>
    </source>
</evidence>
<feature type="region of interest" description="Disordered" evidence="3">
    <location>
        <begin position="27"/>
        <end position="49"/>
    </location>
</feature>
<accession>A0AAN8RLA7</accession>
<dbReference type="GO" id="GO:0016020">
    <property type="term" value="C:membrane"/>
    <property type="evidence" value="ECO:0007669"/>
    <property type="project" value="InterPro"/>
</dbReference>